<dbReference type="InterPro" id="IPR004375">
    <property type="entry name" value="NanQ/TabA/YiaL"/>
</dbReference>
<dbReference type="Pfam" id="PF04074">
    <property type="entry name" value="DUF386"/>
    <property type="match status" value="1"/>
</dbReference>
<comment type="caution">
    <text evidence="1">The sequence shown here is derived from an EMBL/GenBank/DDBJ whole genome shotgun (WGS) entry which is preliminary data.</text>
</comment>
<dbReference type="PANTHER" id="PTHR34986:SF4">
    <property type="entry name" value="EVOLVED BETA-GALACTOSIDASE SUBUNIT BETA-RELATED"/>
    <property type="match status" value="1"/>
</dbReference>
<dbReference type="RefSeq" id="WP_131913714.1">
    <property type="nucleotide sequence ID" value="NZ_OU594967.1"/>
</dbReference>
<gene>
    <name evidence="1" type="ORF">EV690_2969</name>
</gene>
<dbReference type="InterPro" id="IPR037012">
    <property type="entry name" value="NanQ/TabA/YiaL_sf"/>
</dbReference>
<dbReference type="GO" id="GO:0044010">
    <property type="term" value="P:single-species biofilm formation"/>
    <property type="evidence" value="ECO:0007669"/>
    <property type="project" value="TreeGrafter"/>
</dbReference>
<protein>
    <submittedName>
        <fullName evidence="1">Biofilm protein TabA</fullName>
    </submittedName>
</protein>
<accession>A0A4V2PNI8</accession>
<dbReference type="SUPFAM" id="SSF51197">
    <property type="entry name" value="Clavaminate synthase-like"/>
    <property type="match status" value="1"/>
</dbReference>
<dbReference type="OrthoDB" id="6196468at2"/>
<dbReference type="AlphaFoldDB" id="A0A4V2PNI8"/>
<dbReference type="Gene3D" id="2.60.120.370">
    <property type="entry name" value="YhcH/YjgK/YiaL"/>
    <property type="match status" value="1"/>
</dbReference>
<keyword evidence="2" id="KW-1185">Reference proteome</keyword>
<organism evidence="1 2">
    <name type="scientific">Celerinatantimonas diazotrophica</name>
    <dbReference type="NCBI Taxonomy" id="412034"/>
    <lineage>
        <taxon>Bacteria</taxon>
        <taxon>Pseudomonadati</taxon>
        <taxon>Pseudomonadota</taxon>
        <taxon>Gammaproteobacteria</taxon>
        <taxon>Celerinatantimonadaceae</taxon>
        <taxon>Celerinatantimonas</taxon>
    </lineage>
</organism>
<dbReference type="PANTHER" id="PTHR34986">
    <property type="entry name" value="EVOLVED BETA-GALACTOSIDASE SUBUNIT BETA"/>
    <property type="match status" value="1"/>
</dbReference>
<dbReference type="GO" id="GO:0005829">
    <property type="term" value="C:cytosol"/>
    <property type="evidence" value="ECO:0007669"/>
    <property type="project" value="TreeGrafter"/>
</dbReference>
<dbReference type="NCBIfam" id="TIGR00022">
    <property type="entry name" value="YhcH/YjgK/YiaL family protein"/>
    <property type="match status" value="1"/>
</dbReference>
<sequence>MLQGQLSEIALIEPITPTLGKILKSLLASLNADAPVGRYEVQGDKLFYTVSQDRTQPFAERRSECHRNYLDIQVVLSGEECYGYSLEPLEKVTEDLFNQCDLAFGQPRSERFVTLHCGEFIVFAPNCPHRPLIAIDDKPAEVKKAVIKVHRSLLSE</sequence>
<evidence type="ECO:0000313" key="2">
    <source>
        <dbReference type="Proteomes" id="UP000295565"/>
    </source>
</evidence>
<name>A0A4V2PNI8_9GAMM</name>
<dbReference type="Proteomes" id="UP000295565">
    <property type="component" value="Unassembled WGS sequence"/>
</dbReference>
<reference evidence="1 2" key="1">
    <citation type="submission" date="2019-03" db="EMBL/GenBank/DDBJ databases">
        <title>Genomic Encyclopedia of Type Strains, Phase IV (KMG-IV): sequencing the most valuable type-strain genomes for metagenomic binning, comparative biology and taxonomic classification.</title>
        <authorList>
            <person name="Goeker M."/>
        </authorList>
    </citation>
    <scope>NUCLEOTIDE SEQUENCE [LARGE SCALE GENOMIC DNA]</scope>
    <source>
        <strain evidence="1 2">DSM 18577</strain>
    </source>
</reference>
<proteinExistence type="predicted"/>
<evidence type="ECO:0000313" key="1">
    <source>
        <dbReference type="EMBL" id="TCK47261.1"/>
    </source>
</evidence>
<dbReference type="EMBL" id="SMGD01000015">
    <property type="protein sequence ID" value="TCK47261.1"/>
    <property type="molecule type" value="Genomic_DNA"/>
</dbReference>